<dbReference type="GO" id="GO:0008610">
    <property type="term" value="P:lipid biosynthetic process"/>
    <property type="evidence" value="ECO:0007669"/>
    <property type="project" value="UniProtKB-ARBA"/>
</dbReference>
<protein>
    <submittedName>
        <fullName evidence="2">Acyltransferase</fullName>
    </submittedName>
</protein>
<gene>
    <name evidence="2" type="ORF">A9X01_13365</name>
</gene>
<evidence type="ECO:0000313" key="3">
    <source>
        <dbReference type="Proteomes" id="UP000093795"/>
    </source>
</evidence>
<dbReference type="EMBL" id="LZKQ01000051">
    <property type="protein sequence ID" value="OBI89825.1"/>
    <property type="molecule type" value="Genomic_DNA"/>
</dbReference>
<dbReference type="InterPro" id="IPR023213">
    <property type="entry name" value="CAT-like_dom_sf"/>
</dbReference>
<reference evidence="2 3" key="1">
    <citation type="submission" date="2016-06" db="EMBL/GenBank/DDBJ databases">
        <authorList>
            <person name="Kjaerup R.B."/>
            <person name="Dalgaard T.S."/>
            <person name="Juul-Madsen H.R."/>
        </authorList>
    </citation>
    <scope>NUCLEOTIDE SEQUENCE [LARGE SCALE GENOMIC DNA]</scope>
    <source>
        <strain evidence="2 3">1081914.2</strain>
    </source>
</reference>
<dbReference type="RefSeq" id="WP_065119681.1">
    <property type="nucleotide sequence ID" value="NZ_LZKQ01000051.1"/>
</dbReference>
<dbReference type="Pfam" id="PF00668">
    <property type="entry name" value="Condensation"/>
    <property type="match status" value="1"/>
</dbReference>
<keyword evidence="2" id="KW-0012">Acyltransferase</keyword>
<evidence type="ECO:0000313" key="2">
    <source>
        <dbReference type="EMBL" id="OBI89825.1"/>
    </source>
</evidence>
<keyword evidence="2" id="KW-0808">Transferase</keyword>
<dbReference type="Gene3D" id="3.30.559.30">
    <property type="entry name" value="Nonribosomal peptide synthetase, condensation domain"/>
    <property type="match status" value="1"/>
</dbReference>
<name>A0A1A3CSI9_MYCAS</name>
<comment type="caution">
    <text evidence="2">The sequence shown here is derived from an EMBL/GenBank/DDBJ whole genome shotgun (WGS) entry which is preliminary data.</text>
</comment>
<dbReference type="SUPFAM" id="SSF52777">
    <property type="entry name" value="CoA-dependent acyltransferases"/>
    <property type="match status" value="2"/>
</dbReference>
<proteinExistence type="predicted"/>
<sequence>MVVVGHLGLGKLGDWVPAPGSAWLWRATPASLQKSRQAPPSAVPPSYIQTRHLRGYREQQLRGRDISRLLVIAFDIPGQCDIRTMTYIFNAHLRRHDTFHSWFEFVDGGQIVRHTMSDPADIELVAIQRGEMTAGQWQDHLLATPGPLDWECFRFAIIQRGDHFTVCICVDHLHVDPMYIGSVYAEIQAMYNALMDGEGPIALSPAGSYADYCLRERDHTSKLTLESPEIRRWIDIFDENDGSLPTFPLPLGDSSLSTSGELLSLRLLDADQTVRFEAACTAAGARFSGGVFAAAALTEFAITGSRTYYALTPVGTRRTPAEFMTTGWFIGHVPFAVPVAASFGETARGAQDAFDSGVHLADVPFERVLELSPLLRKPPAVGGFPMLSFLDSGVPPLSAMIATQLGRTNTQAFSDGRLAARVCLWVNKFHEETTVTASFPSNPVAYESISRYLHVMKTVYLRVATGHNLTLPCPGPATVTAAAGPSEAAK</sequence>
<dbReference type="STRING" id="1790.A5645_08365"/>
<dbReference type="Proteomes" id="UP000093795">
    <property type="component" value="Unassembled WGS sequence"/>
</dbReference>
<evidence type="ECO:0000259" key="1">
    <source>
        <dbReference type="Pfam" id="PF00668"/>
    </source>
</evidence>
<dbReference type="Gene3D" id="3.30.559.10">
    <property type="entry name" value="Chloramphenicol acetyltransferase-like domain"/>
    <property type="match status" value="1"/>
</dbReference>
<dbReference type="AlphaFoldDB" id="A0A1A3CSI9"/>
<dbReference type="eggNOG" id="COG1020">
    <property type="taxonomic scope" value="Bacteria"/>
</dbReference>
<dbReference type="InterPro" id="IPR001242">
    <property type="entry name" value="Condensation_dom"/>
</dbReference>
<feature type="domain" description="Condensation" evidence="1">
    <location>
        <begin position="69"/>
        <end position="375"/>
    </location>
</feature>
<organism evidence="2 3">
    <name type="scientific">Mycobacterium asiaticum</name>
    <dbReference type="NCBI Taxonomy" id="1790"/>
    <lineage>
        <taxon>Bacteria</taxon>
        <taxon>Bacillati</taxon>
        <taxon>Actinomycetota</taxon>
        <taxon>Actinomycetes</taxon>
        <taxon>Mycobacteriales</taxon>
        <taxon>Mycobacteriaceae</taxon>
        <taxon>Mycobacterium</taxon>
    </lineage>
</organism>
<accession>A0A1A3CSI9</accession>
<dbReference type="GO" id="GO:0016746">
    <property type="term" value="F:acyltransferase activity"/>
    <property type="evidence" value="ECO:0007669"/>
    <property type="project" value="UniProtKB-KW"/>
</dbReference>